<sequence>MFHRRLLCPIRRRVVLRKTQPNENVRAEPFCGGCGRKVGRKTLLHGVMALFLETSRVLVRSVKDLRPLTAKRHRVKGKWAATLPKHPPTRLALQHFDATYGAQLGPLWPSVRVALLSERKYGALFNNFSHNPHLEELVAQGCRDFISDGAAEASSQPDSECGAEPDSSGVSTATAGVGSQQQPPPRLSPNIKCFVFPRGDVTRFKPARPDKFGLLTYYLMDAASVLPCLALDVQKSHTVLDLCAAPGGKSLALLQTQSVRFLCVNDSSASRTSRLKRVLHSYVPKELLTDDQLRVTSLDGTMWGEVERNSFDRVLVDVPCTTDRHSLMEDDNNIFSRSRVGERRSLPQLQVELLLAGILAACPGGEIVYSTCTLSLNQNLGVVEQAIQLAEENHGIQLQVVSLQPLVQMFANTFHFAPDLHLGEMVIPHLAANFGPIYLCKLRRVT</sequence>
<dbReference type="Ensembl" id="ENSFHET00000024723.1">
    <property type="protein sequence ID" value="ENSFHEP00000031863.1"/>
    <property type="gene ID" value="ENSFHEG00000018011.1"/>
</dbReference>
<evidence type="ECO:0000256" key="13">
    <source>
        <dbReference type="ARBA" id="ARBA00050049"/>
    </source>
</evidence>
<dbReference type="GO" id="GO:0031167">
    <property type="term" value="P:rRNA methylation"/>
    <property type="evidence" value="ECO:0007669"/>
    <property type="project" value="TreeGrafter"/>
</dbReference>
<dbReference type="FunFam" id="3.40.50.150:FF:000055">
    <property type="entry name" value="5-methylcytosine rRNA methyltransferase NSUN4"/>
    <property type="match status" value="1"/>
</dbReference>
<comment type="subcellular location">
    <subcellularLocation>
        <location evidence="1">Mitochondrion</location>
    </subcellularLocation>
</comment>
<dbReference type="SUPFAM" id="SSF53335">
    <property type="entry name" value="S-adenosyl-L-methionine-dependent methyltransferases"/>
    <property type="match status" value="1"/>
</dbReference>
<evidence type="ECO:0000313" key="18">
    <source>
        <dbReference type="Proteomes" id="UP000265000"/>
    </source>
</evidence>
<dbReference type="InterPro" id="IPR023267">
    <property type="entry name" value="RCMT"/>
</dbReference>
<reference evidence="17" key="1">
    <citation type="submission" date="2025-08" db="UniProtKB">
        <authorList>
            <consortium name="Ensembl"/>
        </authorList>
    </citation>
    <scope>IDENTIFICATION</scope>
</reference>
<keyword evidence="5 14" id="KW-0949">S-adenosyl-L-methionine</keyword>
<dbReference type="STRING" id="8078.ENSFHEP00000031863"/>
<feature type="region of interest" description="Disordered" evidence="15">
    <location>
        <begin position="152"/>
        <end position="189"/>
    </location>
</feature>
<dbReference type="AlphaFoldDB" id="A0A3Q2QV21"/>
<evidence type="ECO:0000256" key="7">
    <source>
        <dbReference type="ARBA" id="ARBA00022946"/>
    </source>
</evidence>
<evidence type="ECO:0000256" key="14">
    <source>
        <dbReference type="PROSITE-ProRule" id="PRU01023"/>
    </source>
</evidence>
<evidence type="ECO:0000256" key="11">
    <source>
        <dbReference type="ARBA" id="ARBA00049906"/>
    </source>
</evidence>
<dbReference type="PANTHER" id="PTHR22808">
    <property type="entry name" value="NCL1 YEAST -RELATED NOL1/NOP2/FMU SUN DOMAIN-CONTAINING"/>
    <property type="match status" value="1"/>
</dbReference>
<dbReference type="PANTHER" id="PTHR22808:SF3">
    <property type="entry name" value="5-METHYLCYTOSINE RRNA METHYLTRANSFERASE NSUN4"/>
    <property type="match status" value="1"/>
</dbReference>
<comment type="catalytic activity">
    <reaction evidence="11">
        <text>a cytidine in mRNA + S-adenosyl-L-methionine = a 5-methylcytidine in mRNA + S-adenosyl-L-homocysteine + H(+)</text>
        <dbReference type="Rhea" id="RHEA:61464"/>
        <dbReference type="Rhea" id="RHEA-COMP:15145"/>
        <dbReference type="Rhea" id="RHEA-COMP:15826"/>
        <dbReference type="ChEBI" id="CHEBI:15378"/>
        <dbReference type="ChEBI" id="CHEBI:57856"/>
        <dbReference type="ChEBI" id="CHEBI:59789"/>
        <dbReference type="ChEBI" id="CHEBI:74483"/>
        <dbReference type="ChEBI" id="CHEBI:82748"/>
    </reaction>
</comment>
<dbReference type="GO" id="GO:0003723">
    <property type="term" value="F:RNA binding"/>
    <property type="evidence" value="ECO:0007669"/>
    <property type="project" value="UniProtKB-UniRule"/>
</dbReference>
<evidence type="ECO:0000256" key="15">
    <source>
        <dbReference type="SAM" id="MobiDB-lite"/>
    </source>
</evidence>
<feature type="binding site" evidence="14">
    <location>
        <begin position="243"/>
        <end position="249"/>
    </location>
    <ligand>
        <name>S-adenosyl-L-methionine</name>
        <dbReference type="ChEBI" id="CHEBI:59789"/>
    </ligand>
</feature>
<keyword evidence="18" id="KW-1185">Reference proteome</keyword>
<protein>
    <recommendedName>
        <fullName evidence="12">5-cytosine rRNA methyltransferase NSUN4</fullName>
    </recommendedName>
    <alternativeName>
        <fullName evidence="13">5-cytosine tRNA methyltransferase NSUN4</fullName>
    </alternativeName>
    <alternativeName>
        <fullName evidence="9">NOL1/NOP2/Sun domain family member 4</fullName>
    </alternativeName>
</protein>
<dbReference type="InterPro" id="IPR049560">
    <property type="entry name" value="MeTrfase_RsmB-F_NOP2_cat"/>
</dbReference>
<evidence type="ECO:0000259" key="16">
    <source>
        <dbReference type="PROSITE" id="PS51686"/>
    </source>
</evidence>
<keyword evidence="7" id="KW-0809">Transit peptide</keyword>
<dbReference type="SMR" id="A0A3Q2QV21"/>
<evidence type="ECO:0000256" key="4">
    <source>
        <dbReference type="ARBA" id="ARBA00022679"/>
    </source>
</evidence>
<evidence type="ECO:0000256" key="12">
    <source>
        <dbReference type="ARBA" id="ARBA00050027"/>
    </source>
</evidence>
<dbReference type="PRINTS" id="PR02008">
    <property type="entry name" value="RCMTFAMILY"/>
</dbReference>
<dbReference type="InterPro" id="IPR029063">
    <property type="entry name" value="SAM-dependent_MTases_sf"/>
</dbReference>
<accession>A0A3Q2QV21</accession>
<evidence type="ECO:0000313" key="17">
    <source>
        <dbReference type="Ensembl" id="ENSFHEP00000031863.1"/>
    </source>
</evidence>
<feature type="binding site" evidence="14">
    <location>
        <position position="266"/>
    </location>
    <ligand>
        <name>S-adenosyl-L-methionine</name>
        <dbReference type="ChEBI" id="CHEBI:59789"/>
    </ligand>
</feature>
<evidence type="ECO:0000256" key="9">
    <source>
        <dbReference type="ARBA" id="ARBA00042050"/>
    </source>
</evidence>
<keyword evidence="8" id="KW-0496">Mitochondrion</keyword>
<feature type="binding site" evidence="14">
    <location>
        <position position="299"/>
    </location>
    <ligand>
        <name>S-adenosyl-L-methionine</name>
        <dbReference type="ChEBI" id="CHEBI:59789"/>
    </ligand>
</feature>
<evidence type="ECO:0000256" key="2">
    <source>
        <dbReference type="ARBA" id="ARBA00022552"/>
    </source>
</evidence>
<dbReference type="PROSITE" id="PS51686">
    <property type="entry name" value="SAM_MT_RSMB_NOP"/>
    <property type="match status" value="1"/>
</dbReference>
<dbReference type="Gene3D" id="3.40.50.150">
    <property type="entry name" value="Vaccinia Virus protein VP39"/>
    <property type="match status" value="1"/>
</dbReference>
<keyword evidence="6 14" id="KW-0694">RNA-binding</keyword>
<dbReference type="GO" id="GO:0008173">
    <property type="term" value="F:RNA methyltransferase activity"/>
    <property type="evidence" value="ECO:0007669"/>
    <property type="project" value="InterPro"/>
</dbReference>
<evidence type="ECO:0000256" key="1">
    <source>
        <dbReference type="ARBA" id="ARBA00004173"/>
    </source>
</evidence>
<reference evidence="17" key="2">
    <citation type="submission" date="2025-09" db="UniProtKB">
        <authorList>
            <consortium name="Ensembl"/>
        </authorList>
    </citation>
    <scope>IDENTIFICATION</scope>
</reference>
<dbReference type="GeneTree" id="ENSGT00940000153665"/>
<evidence type="ECO:0000256" key="5">
    <source>
        <dbReference type="ARBA" id="ARBA00022691"/>
    </source>
</evidence>
<comment type="catalytic activity">
    <reaction evidence="10">
        <text>a cytidine in rRNA + S-adenosyl-L-methionine = a 5-methylcytidine in rRNA + S-adenosyl-L-homocysteine + H(+)</text>
        <dbReference type="Rhea" id="RHEA:61484"/>
        <dbReference type="Rhea" id="RHEA-COMP:15836"/>
        <dbReference type="Rhea" id="RHEA-COMP:15837"/>
        <dbReference type="ChEBI" id="CHEBI:15378"/>
        <dbReference type="ChEBI" id="CHEBI:57856"/>
        <dbReference type="ChEBI" id="CHEBI:59789"/>
        <dbReference type="ChEBI" id="CHEBI:74483"/>
        <dbReference type="ChEBI" id="CHEBI:82748"/>
    </reaction>
</comment>
<comment type="similarity">
    <text evidence="14">Belongs to the class I-like SAM-binding methyltransferase superfamily. RsmB/NOP family.</text>
</comment>
<evidence type="ECO:0000256" key="10">
    <source>
        <dbReference type="ARBA" id="ARBA00049302"/>
    </source>
</evidence>
<evidence type="ECO:0000256" key="8">
    <source>
        <dbReference type="ARBA" id="ARBA00023128"/>
    </source>
</evidence>
<feature type="compositionally biased region" description="Polar residues" evidence="15">
    <location>
        <begin position="168"/>
        <end position="181"/>
    </location>
</feature>
<keyword evidence="4 14" id="KW-0808">Transferase</keyword>
<evidence type="ECO:0000256" key="6">
    <source>
        <dbReference type="ARBA" id="ARBA00022884"/>
    </source>
</evidence>
<keyword evidence="3 14" id="KW-0489">Methyltransferase</keyword>
<dbReference type="CDD" id="cd02440">
    <property type="entry name" value="AdoMet_MTases"/>
    <property type="match status" value="1"/>
</dbReference>
<proteinExistence type="inferred from homology"/>
<keyword evidence="2" id="KW-0698">rRNA processing</keyword>
<dbReference type="GO" id="GO:0005762">
    <property type="term" value="C:mitochondrial large ribosomal subunit"/>
    <property type="evidence" value="ECO:0007669"/>
    <property type="project" value="TreeGrafter"/>
</dbReference>
<feature type="binding site" evidence="14">
    <location>
        <position position="317"/>
    </location>
    <ligand>
        <name>S-adenosyl-L-methionine</name>
        <dbReference type="ChEBI" id="CHEBI:59789"/>
    </ligand>
</feature>
<feature type="active site" description="Nucleophile" evidence="14">
    <location>
        <position position="372"/>
    </location>
</feature>
<dbReference type="Pfam" id="PF01189">
    <property type="entry name" value="Methyltr_RsmB-F"/>
    <property type="match status" value="1"/>
</dbReference>
<name>A0A3Q2QV21_FUNHE</name>
<dbReference type="Proteomes" id="UP000265000">
    <property type="component" value="Unplaced"/>
</dbReference>
<organism evidence="17 18">
    <name type="scientific">Fundulus heteroclitus</name>
    <name type="common">Killifish</name>
    <name type="synonym">Mummichog</name>
    <dbReference type="NCBI Taxonomy" id="8078"/>
    <lineage>
        <taxon>Eukaryota</taxon>
        <taxon>Metazoa</taxon>
        <taxon>Chordata</taxon>
        <taxon>Craniata</taxon>
        <taxon>Vertebrata</taxon>
        <taxon>Euteleostomi</taxon>
        <taxon>Actinopterygii</taxon>
        <taxon>Neopterygii</taxon>
        <taxon>Teleostei</taxon>
        <taxon>Neoteleostei</taxon>
        <taxon>Acanthomorphata</taxon>
        <taxon>Ovalentaria</taxon>
        <taxon>Atherinomorphae</taxon>
        <taxon>Cyprinodontiformes</taxon>
        <taxon>Fundulidae</taxon>
        <taxon>Fundulus</taxon>
    </lineage>
</organism>
<feature type="domain" description="SAM-dependent MTase RsmB/NOP-type" evidence="16">
    <location>
        <begin position="146"/>
        <end position="445"/>
    </location>
</feature>
<dbReference type="InterPro" id="IPR001678">
    <property type="entry name" value="MeTrfase_RsmB-F_NOP2_dom"/>
</dbReference>
<evidence type="ECO:0000256" key="3">
    <source>
        <dbReference type="ARBA" id="ARBA00022603"/>
    </source>
</evidence>
<dbReference type="Gene3D" id="6.20.240.40">
    <property type="match status" value="1"/>
</dbReference>